<evidence type="ECO:0000313" key="3">
    <source>
        <dbReference type="Proteomes" id="UP001153269"/>
    </source>
</evidence>
<comment type="caution">
    <text evidence="2">The sequence shown here is derived from an EMBL/GenBank/DDBJ whole genome shotgun (WGS) entry which is preliminary data.</text>
</comment>
<dbReference type="Proteomes" id="UP001153269">
    <property type="component" value="Unassembled WGS sequence"/>
</dbReference>
<name>A0A9N7VMA0_PLEPL</name>
<feature type="region of interest" description="Disordered" evidence="1">
    <location>
        <begin position="59"/>
        <end position="97"/>
    </location>
</feature>
<reference evidence="2" key="1">
    <citation type="submission" date="2020-03" db="EMBL/GenBank/DDBJ databases">
        <authorList>
            <person name="Weist P."/>
        </authorList>
    </citation>
    <scope>NUCLEOTIDE SEQUENCE</scope>
</reference>
<protein>
    <submittedName>
        <fullName evidence="2">Uncharacterized protein</fullName>
    </submittedName>
</protein>
<sequence>MFVNRLKGMLQLEASMRLTPQQVLEHKFISMHHTARGYYHSPSKSIQTVSGSLNKPPFRTTYPIQQNRPSHVEGPPRLTNLPPCTTTQTRGPDGSGVKMEIGNGKGPDHKWDCEWKIAPNAYGDRCTWHASYNHYPSVYPSDKKKTLNGQYSRHCSIWDNMNQYK</sequence>
<evidence type="ECO:0000256" key="1">
    <source>
        <dbReference type="SAM" id="MobiDB-lite"/>
    </source>
</evidence>
<evidence type="ECO:0000313" key="2">
    <source>
        <dbReference type="EMBL" id="CAB1450926.1"/>
    </source>
</evidence>
<gene>
    <name evidence="2" type="ORF">PLEPLA_LOCUS38618</name>
</gene>
<organism evidence="2 3">
    <name type="scientific">Pleuronectes platessa</name>
    <name type="common">European plaice</name>
    <dbReference type="NCBI Taxonomy" id="8262"/>
    <lineage>
        <taxon>Eukaryota</taxon>
        <taxon>Metazoa</taxon>
        <taxon>Chordata</taxon>
        <taxon>Craniata</taxon>
        <taxon>Vertebrata</taxon>
        <taxon>Euteleostomi</taxon>
        <taxon>Actinopterygii</taxon>
        <taxon>Neopterygii</taxon>
        <taxon>Teleostei</taxon>
        <taxon>Neoteleostei</taxon>
        <taxon>Acanthomorphata</taxon>
        <taxon>Carangaria</taxon>
        <taxon>Pleuronectiformes</taxon>
        <taxon>Pleuronectoidei</taxon>
        <taxon>Pleuronectidae</taxon>
        <taxon>Pleuronectes</taxon>
    </lineage>
</organism>
<keyword evidence="3" id="KW-1185">Reference proteome</keyword>
<accession>A0A9N7VMA0</accession>
<proteinExistence type="predicted"/>
<dbReference type="EMBL" id="CADEAL010004070">
    <property type="protein sequence ID" value="CAB1450926.1"/>
    <property type="molecule type" value="Genomic_DNA"/>
</dbReference>
<dbReference type="AlphaFoldDB" id="A0A9N7VMA0"/>